<evidence type="ECO:0000256" key="4">
    <source>
        <dbReference type="ARBA" id="ARBA00023136"/>
    </source>
</evidence>
<feature type="transmembrane region" description="Helical" evidence="5">
    <location>
        <begin position="186"/>
        <end position="204"/>
    </location>
</feature>
<feature type="transmembrane region" description="Helical" evidence="5">
    <location>
        <begin position="96"/>
        <end position="115"/>
    </location>
</feature>
<dbReference type="AlphaFoldDB" id="A0A069QET1"/>
<protein>
    <submittedName>
        <fullName evidence="7">Transporter, major facilitator family protein</fullName>
    </submittedName>
</protein>
<dbReference type="Pfam" id="PF07690">
    <property type="entry name" value="MFS_1"/>
    <property type="match status" value="1"/>
</dbReference>
<evidence type="ECO:0000313" key="8">
    <source>
        <dbReference type="Proteomes" id="UP000027442"/>
    </source>
</evidence>
<dbReference type="EMBL" id="JNGW01000109">
    <property type="protein sequence ID" value="KDR51393.1"/>
    <property type="molecule type" value="Genomic_DNA"/>
</dbReference>
<evidence type="ECO:0000259" key="6">
    <source>
        <dbReference type="PROSITE" id="PS50850"/>
    </source>
</evidence>
<feature type="transmembrane region" description="Helical" evidence="5">
    <location>
        <begin position="64"/>
        <end position="84"/>
    </location>
</feature>
<accession>A0A069QET1</accession>
<dbReference type="Proteomes" id="UP000027442">
    <property type="component" value="Unassembled WGS sequence"/>
</dbReference>
<dbReference type="PANTHER" id="PTHR43826:SF7">
    <property type="entry name" value="PROTEIN UHPC, PUTATIVE-RELATED"/>
    <property type="match status" value="1"/>
</dbReference>
<organism evidence="7 8">
    <name type="scientific">Hoylesella loescheii DSM 19665 = JCM 12249 = ATCC 15930</name>
    <dbReference type="NCBI Taxonomy" id="1122985"/>
    <lineage>
        <taxon>Bacteria</taxon>
        <taxon>Pseudomonadati</taxon>
        <taxon>Bacteroidota</taxon>
        <taxon>Bacteroidia</taxon>
        <taxon>Bacteroidales</taxon>
        <taxon>Prevotellaceae</taxon>
        <taxon>Hoylesella</taxon>
    </lineage>
</organism>
<dbReference type="eggNOG" id="COG2271">
    <property type="taxonomic scope" value="Bacteria"/>
</dbReference>
<evidence type="ECO:0000313" key="7">
    <source>
        <dbReference type="EMBL" id="KDR51393.1"/>
    </source>
</evidence>
<dbReference type="InterPro" id="IPR000849">
    <property type="entry name" value="Sugar_P_transporter"/>
</dbReference>
<dbReference type="HOGENOM" id="CLU_001265_31_0_10"/>
<feature type="transmembrane region" description="Helical" evidence="5">
    <location>
        <begin position="316"/>
        <end position="336"/>
    </location>
</feature>
<dbReference type="PROSITE" id="PS50850">
    <property type="entry name" value="MFS"/>
    <property type="match status" value="1"/>
</dbReference>
<keyword evidence="2 5" id="KW-0812">Transmembrane</keyword>
<dbReference type="InterPro" id="IPR020846">
    <property type="entry name" value="MFS_dom"/>
</dbReference>
<proteinExistence type="predicted"/>
<evidence type="ECO:0000256" key="1">
    <source>
        <dbReference type="ARBA" id="ARBA00004127"/>
    </source>
</evidence>
<keyword evidence="8" id="KW-1185">Reference proteome</keyword>
<dbReference type="PATRIC" id="fig|1122985.7.peg.2638"/>
<feature type="domain" description="Major facilitator superfamily (MFS) profile" evidence="6">
    <location>
        <begin position="29"/>
        <end position="440"/>
    </location>
</feature>
<evidence type="ECO:0000256" key="5">
    <source>
        <dbReference type="SAM" id="Phobius"/>
    </source>
</evidence>
<dbReference type="GO" id="GO:0061513">
    <property type="term" value="F:glucose 6-phosphate:phosphate antiporter activity"/>
    <property type="evidence" value="ECO:0007669"/>
    <property type="project" value="TreeGrafter"/>
</dbReference>
<feature type="transmembrane region" description="Helical" evidence="5">
    <location>
        <begin position="283"/>
        <end position="304"/>
    </location>
</feature>
<comment type="subcellular location">
    <subcellularLocation>
        <location evidence="1">Endomembrane system</location>
        <topology evidence="1">Multi-pass membrane protein</topology>
    </subcellularLocation>
</comment>
<sequence length="443" mass="48616">MELFNRVLSFYKIPSPTDKPETDKERFKRVRIISFLTATLGYGVYYVCRLSMNVIRKPMVEEGFLSETQIGIIGSCLFFTYAIGKLCNGFIADRSNVKRLMVTGLLVSALVNLILGFTDSFFLFALFWGINGFFQSMGAASGVVSLSRWFDSSNRGTYYGFWSASHNIGEAITFITIAIIATQFGWRYALIGAGVIGIAYFMVIQIGMKDTPQKYGYLLEQKRLNNEKGNTDFNKAQKAVLRNPAIWVLALGSAFMYISRYAVNSWGVFYLETMKGYSTLDASFIISISSVCGIVGTIASGLISDKLFKGSRNVPALVFGLLNVVALCLFLLVPGVHFIIDVIAMVLFGLGIGVLICFLGGLMAVDLAPKNAAGAALGVVGVASYIGAGVQDIMSGWLIEDHKHFVNGSEVYDFTYINYFWIGAALMSVILTLLVWNAKANNN</sequence>
<name>A0A069QET1_HOYLO</name>
<dbReference type="PANTHER" id="PTHR43826">
    <property type="entry name" value="GLUCOSE-6-PHOSPHATE EXCHANGER SLC37A4"/>
    <property type="match status" value="1"/>
</dbReference>
<feature type="transmembrane region" description="Helical" evidence="5">
    <location>
        <begin position="419"/>
        <end position="438"/>
    </location>
</feature>
<dbReference type="Gene3D" id="1.20.1250.20">
    <property type="entry name" value="MFS general substrate transporter like domains"/>
    <property type="match status" value="2"/>
</dbReference>
<dbReference type="SUPFAM" id="SSF103473">
    <property type="entry name" value="MFS general substrate transporter"/>
    <property type="match status" value="1"/>
</dbReference>
<dbReference type="CDD" id="cd17312">
    <property type="entry name" value="MFS_OPA_SLC37"/>
    <property type="match status" value="1"/>
</dbReference>
<feature type="transmembrane region" description="Helical" evidence="5">
    <location>
        <begin position="245"/>
        <end position="263"/>
    </location>
</feature>
<feature type="transmembrane region" description="Helical" evidence="5">
    <location>
        <begin position="32"/>
        <end position="52"/>
    </location>
</feature>
<comment type="caution">
    <text evidence="7">The sequence shown here is derived from an EMBL/GenBank/DDBJ whole genome shotgun (WGS) entry which is preliminary data.</text>
</comment>
<evidence type="ECO:0000256" key="3">
    <source>
        <dbReference type="ARBA" id="ARBA00022989"/>
    </source>
</evidence>
<dbReference type="GO" id="GO:0012505">
    <property type="term" value="C:endomembrane system"/>
    <property type="evidence" value="ECO:0007669"/>
    <property type="project" value="UniProtKB-SubCell"/>
</dbReference>
<dbReference type="PIRSF" id="PIRSF002808">
    <property type="entry name" value="Hexose_phosphate_transp"/>
    <property type="match status" value="1"/>
</dbReference>
<feature type="transmembrane region" description="Helical" evidence="5">
    <location>
        <begin position="342"/>
        <end position="365"/>
    </location>
</feature>
<dbReference type="RefSeq" id="WP_018968442.1">
    <property type="nucleotide sequence ID" value="NZ_KB899229.1"/>
</dbReference>
<dbReference type="GO" id="GO:0005886">
    <property type="term" value="C:plasma membrane"/>
    <property type="evidence" value="ECO:0007669"/>
    <property type="project" value="TreeGrafter"/>
</dbReference>
<keyword evidence="3 5" id="KW-1133">Transmembrane helix</keyword>
<feature type="transmembrane region" description="Helical" evidence="5">
    <location>
        <begin position="377"/>
        <end position="399"/>
    </location>
</feature>
<dbReference type="InterPro" id="IPR051337">
    <property type="entry name" value="OPA_Antiporter"/>
</dbReference>
<feature type="transmembrane region" description="Helical" evidence="5">
    <location>
        <begin position="121"/>
        <end position="146"/>
    </location>
</feature>
<dbReference type="InterPro" id="IPR011701">
    <property type="entry name" value="MFS"/>
</dbReference>
<dbReference type="GO" id="GO:0035435">
    <property type="term" value="P:phosphate ion transmembrane transport"/>
    <property type="evidence" value="ECO:0007669"/>
    <property type="project" value="TreeGrafter"/>
</dbReference>
<dbReference type="InterPro" id="IPR036259">
    <property type="entry name" value="MFS_trans_sf"/>
</dbReference>
<gene>
    <name evidence="7" type="ORF">HMPREF1991_02548</name>
</gene>
<feature type="transmembrane region" description="Helical" evidence="5">
    <location>
        <begin position="158"/>
        <end position="180"/>
    </location>
</feature>
<evidence type="ECO:0000256" key="2">
    <source>
        <dbReference type="ARBA" id="ARBA00022692"/>
    </source>
</evidence>
<reference evidence="7 8" key="1">
    <citation type="submission" date="2013-08" db="EMBL/GenBank/DDBJ databases">
        <authorList>
            <person name="Weinstock G."/>
            <person name="Sodergren E."/>
            <person name="Wylie T."/>
            <person name="Fulton L."/>
            <person name="Fulton R."/>
            <person name="Fronick C."/>
            <person name="O'Laughlin M."/>
            <person name="Godfrey J."/>
            <person name="Miner T."/>
            <person name="Herter B."/>
            <person name="Appelbaum E."/>
            <person name="Cordes M."/>
            <person name="Lek S."/>
            <person name="Wollam A."/>
            <person name="Pepin K.H."/>
            <person name="Palsikar V.B."/>
            <person name="Mitreva M."/>
            <person name="Wilson R.K."/>
        </authorList>
    </citation>
    <scope>NUCLEOTIDE SEQUENCE [LARGE SCALE GENOMIC DNA]</scope>
    <source>
        <strain evidence="7 8">ATCC 15930</strain>
    </source>
</reference>
<keyword evidence="4 5" id="KW-0472">Membrane</keyword>